<evidence type="ECO:0000256" key="1">
    <source>
        <dbReference type="ARBA" id="ARBA00022723"/>
    </source>
</evidence>
<evidence type="ECO:0000313" key="6">
    <source>
        <dbReference type="EMBL" id="QLH61894.1"/>
    </source>
</evidence>
<dbReference type="AlphaFoldDB" id="A0A068Z647"/>
<dbReference type="GO" id="GO:0008270">
    <property type="term" value="F:zinc ion binding"/>
    <property type="evidence" value="ECO:0007669"/>
    <property type="project" value="UniProtKB-KW"/>
</dbReference>
<keyword evidence="3" id="KW-0862">Zinc</keyword>
<dbReference type="Pfam" id="PF01258">
    <property type="entry name" value="zf-dskA_traR"/>
    <property type="match status" value="1"/>
</dbReference>
<name>A0A068Z647_9GAMM</name>
<organism evidence="6 7">
    <name type="scientific">Serratia symbiotica</name>
    <dbReference type="NCBI Taxonomy" id="138074"/>
    <lineage>
        <taxon>Bacteria</taxon>
        <taxon>Pseudomonadati</taxon>
        <taxon>Pseudomonadota</taxon>
        <taxon>Gammaproteobacteria</taxon>
        <taxon>Enterobacterales</taxon>
        <taxon>Yersiniaceae</taxon>
        <taxon>Serratia</taxon>
    </lineage>
</organism>
<dbReference type="Proteomes" id="UP000042738">
    <property type="component" value="Chromosome"/>
</dbReference>
<dbReference type="GeneID" id="93735227"/>
<evidence type="ECO:0000256" key="4">
    <source>
        <dbReference type="PROSITE-ProRule" id="PRU00510"/>
    </source>
</evidence>
<evidence type="ECO:0000256" key="3">
    <source>
        <dbReference type="ARBA" id="ARBA00022833"/>
    </source>
</evidence>
<accession>A0A068Z647</accession>
<dbReference type="EMBL" id="CP050855">
    <property type="protein sequence ID" value="QLH61894.1"/>
    <property type="molecule type" value="Genomic_DNA"/>
</dbReference>
<keyword evidence="1" id="KW-0479">Metal-binding</keyword>
<dbReference type="Gene3D" id="1.20.120.910">
    <property type="entry name" value="DksA, coiled-coil domain"/>
    <property type="match status" value="1"/>
</dbReference>
<dbReference type="RefSeq" id="WP_040264337.1">
    <property type="nucleotide sequence ID" value="NZ_CAXKXZ010000034.1"/>
</dbReference>
<gene>
    <name evidence="6" type="ORF">SYMBAF_01645</name>
</gene>
<proteinExistence type="predicted"/>
<keyword evidence="2" id="KW-0863">Zinc-finger</keyword>
<evidence type="ECO:0000313" key="7">
    <source>
        <dbReference type="Proteomes" id="UP000042738"/>
    </source>
</evidence>
<sequence>MTDDLNDEMAQASTAMFTQRSIDAIRAQVHTALPSKEICGCCGVNIPLDRQLAVPGVELCAGCQDVKERRDWHHPASKKGMRYV</sequence>
<feature type="domain" description="Zinc finger DksA/TraR C4-type" evidence="5">
    <location>
        <begin position="38"/>
        <end position="69"/>
    </location>
</feature>
<feature type="zinc finger region" description="dksA C4-type" evidence="4">
    <location>
        <begin position="39"/>
        <end position="63"/>
    </location>
</feature>
<dbReference type="PROSITE" id="PS51128">
    <property type="entry name" value="ZF_DKSA_2"/>
    <property type="match status" value="1"/>
</dbReference>
<dbReference type="GO" id="GO:1900378">
    <property type="term" value="P:positive regulation of secondary metabolite biosynthetic process"/>
    <property type="evidence" value="ECO:0007669"/>
    <property type="project" value="TreeGrafter"/>
</dbReference>
<protein>
    <submittedName>
        <fullName evidence="6">TraR/DksA family transcriptional regulator</fullName>
    </submittedName>
</protein>
<dbReference type="PANTHER" id="PTHR38777">
    <property type="entry name" value="FELS-2 PROPHAGE PROTEIN"/>
    <property type="match status" value="1"/>
</dbReference>
<evidence type="ECO:0000259" key="5">
    <source>
        <dbReference type="Pfam" id="PF01258"/>
    </source>
</evidence>
<dbReference type="SUPFAM" id="SSF57716">
    <property type="entry name" value="Glucocorticoid receptor-like (DNA-binding domain)"/>
    <property type="match status" value="1"/>
</dbReference>
<evidence type="ECO:0000256" key="2">
    <source>
        <dbReference type="ARBA" id="ARBA00022771"/>
    </source>
</evidence>
<dbReference type="PANTHER" id="PTHR38777:SF1">
    <property type="entry name" value="DNAK SUPPRESSOR PROTEIN"/>
    <property type="match status" value="1"/>
</dbReference>
<dbReference type="STRING" id="138074.SYMBAF_160047"/>
<dbReference type="InterPro" id="IPR000962">
    <property type="entry name" value="Znf_DskA_TraR"/>
</dbReference>
<reference evidence="6 7" key="1">
    <citation type="journal article" date="2014" name="Genome Announc.">
        <title>Whole-Genome Sequence of Serratia symbiotica Strain CWBI-2.3T, a Free-Living Symbiont of the Black Bean Aphid Aphis fabae.</title>
        <authorList>
            <person name="Foray V."/>
            <person name="Grigorescu A.S."/>
            <person name="Sabri A."/>
            <person name="Haubruge E."/>
            <person name="Lognay G."/>
            <person name="Francis F."/>
            <person name="Fauconnier M.L."/>
            <person name="Hance T."/>
            <person name="Thonart P."/>
        </authorList>
    </citation>
    <scope>NUCLEOTIDE SEQUENCE [LARGE SCALE GENOMIC DNA]</scope>
    <source>
        <strain evidence="6">CWBI-2.3</strain>
    </source>
</reference>